<dbReference type="EMBL" id="CP093313">
    <property type="protein sequence ID" value="UWZ84431.1"/>
    <property type="molecule type" value="Genomic_DNA"/>
</dbReference>
<protein>
    <submittedName>
        <fullName evidence="3">Class I SAM-dependent methyltransferase</fullName>
    </submittedName>
</protein>
<dbReference type="GO" id="GO:0008168">
    <property type="term" value="F:methyltransferase activity"/>
    <property type="evidence" value="ECO:0007669"/>
    <property type="project" value="UniProtKB-KW"/>
</dbReference>
<evidence type="ECO:0000313" key="4">
    <source>
        <dbReference type="Proteomes" id="UP001059380"/>
    </source>
</evidence>
<feature type="domain" description="Methyltransferase" evidence="1">
    <location>
        <begin position="182"/>
        <end position="294"/>
    </location>
</feature>
<dbReference type="InterPro" id="IPR036390">
    <property type="entry name" value="WH_DNA-bd_sf"/>
</dbReference>
<dbReference type="InterPro" id="IPR036388">
    <property type="entry name" value="WH-like_DNA-bd_sf"/>
</dbReference>
<dbReference type="PANTHER" id="PTHR45128">
    <property type="entry name" value="METHYLTRANSFERASE TYPE 11"/>
    <property type="match status" value="1"/>
</dbReference>
<dbReference type="InterPro" id="IPR025714">
    <property type="entry name" value="Methyltranfer_dom"/>
</dbReference>
<dbReference type="InterPro" id="IPR053173">
    <property type="entry name" value="SAM-binding_MTase"/>
</dbReference>
<proteinExistence type="predicted"/>
<feature type="domain" description="S-adenosylmethionine-dependent methyltransferase Rv2258c-like winged HTH" evidence="2">
    <location>
        <begin position="33"/>
        <end position="104"/>
    </location>
</feature>
<dbReference type="SUPFAM" id="SSF46785">
    <property type="entry name" value="Winged helix' DNA-binding domain"/>
    <property type="match status" value="1"/>
</dbReference>
<dbReference type="GO" id="GO:0032259">
    <property type="term" value="P:methylation"/>
    <property type="evidence" value="ECO:0007669"/>
    <property type="project" value="UniProtKB-KW"/>
</dbReference>
<evidence type="ECO:0000313" key="3">
    <source>
        <dbReference type="EMBL" id="UWZ84431.1"/>
    </source>
</evidence>
<dbReference type="Pfam" id="PF21320">
    <property type="entry name" value="WHD_Rv2258c"/>
    <property type="match status" value="1"/>
</dbReference>
<dbReference type="Proteomes" id="UP001059380">
    <property type="component" value="Chromosome"/>
</dbReference>
<keyword evidence="4" id="KW-1185">Reference proteome</keyword>
<name>A0A9J7BP87_9BACT</name>
<keyword evidence="3" id="KW-0489">Methyltransferase</keyword>
<dbReference type="RefSeq" id="WP_260793934.1">
    <property type="nucleotide sequence ID" value="NZ_CP093313.1"/>
</dbReference>
<dbReference type="InterPro" id="IPR048711">
    <property type="entry name" value="WHD_Rv2258c"/>
</dbReference>
<dbReference type="SUPFAM" id="SSF53335">
    <property type="entry name" value="S-adenosyl-L-methionine-dependent methyltransferases"/>
    <property type="match status" value="1"/>
</dbReference>
<dbReference type="CDD" id="cd02440">
    <property type="entry name" value="AdoMet_MTases"/>
    <property type="match status" value="1"/>
</dbReference>
<accession>A0A9J7BP87</accession>
<dbReference type="Gene3D" id="1.10.10.10">
    <property type="entry name" value="Winged helix-like DNA-binding domain superfamily/Winged helix DNA-binding domain"/>
    <property type="match status" value="1"/>
</dbReference>
<dbReference type="Pfam" id="PF13847">
    <property type="entry name" value="Methyltransf_31"/>
    <property type="match status" value="1"/>
</dbReference>
<gene>
    <name evidence="3" type="ORF">MOP44_00510</name>
</gene>
<keyword evidence="3" id="KW-0808">Transferase</keyword>
<dbReference type="AlphaFoldDB" id="A0A9J7BP87"/>
<dbReference type="InterPro" id="IPR029063">
    <property type="entry name" value="SAM-dependent_MTases_sf"/>
</dbReference>
<organism evidence="3 4">
    <name type="scientific">Occallatibacter riparius</name>
    <dbReference type="NCBI Taxonomy" id="1002689"/>
    <lineage>
        <taxon>Bacteria</taxon>
        <taxon>Pseudomonadati</taxon>
        <taxon>Acidobacteriota</taxon>
        <taxon>Terriglobia</taxon>
        <taxon>Terriglobales</taxon>
        <taxon>Acidobacteriaceae</taxon>
        <taxon>Occallatibacter</taxon>
    </lineage>
</organism>
<evidence type="ECO:0000259" key="2">
    <source>
        <dbReference type="Pfam" id="PF21320"/>
    </source>
</evidence>
<reference evidence="3" key="1">
    <citation type="submission" date="2021-04" db="EMBL/GenBank/DDBJ databases">
        <title>Phylogenetic analysis of Acidobacteriaceae.</title>
        <authorList>
            <person name="Qiu L."/>
            <person name="Zhang Q."/>
        </authorList>
    </citation>
    <scope>NUCLEOTIDE SEQUENCE</scope>
    <source>
        <strain evidence="3">DSM 25168</strain>
    </source>
</reference>
<sequence length="363" mass="39128">MQNPQANSNGENMHQKIEQFAGQVVTDLAAAMAGAMTNIGHKLGLYQAMADSGPIHSDQLAQRTNTNERSVREWLRGQVAGGYVRFDAVTNQYVLPPEHAFVLANPDSPAFLSPAFDVAASLWLGEEKILAAFLSGDGVGWHEHDCRLFSGTEAFFRTGYRAHLTQTWIPSLRGVAEKLSAGGYVADVGCGHGASVILMAKAYRQSKFLGIDYHESSIRVARERAMQAGVADQIRFEVATPRVLADSEDKFDLVCFMDSLHDMGNPLEAVQAARQSVASDGALMLVEPFARDQPAENVGPVARLYYSASTALCTQNALSQGGHYSLGAQAGAAQLTAILNKGGFQNTRVAVETPFNLILEARP</sequence>
<evidence type="ECO:0000259" key="1">
    <source>
        <dbReference type="Pfam" id="PF13847"/>
    </source>
</evidence>
<dbReference type="Gene3D" id="3.40.50.150">
    <property type="entry name" value="Vaccinia Virus protein VP39"/>
    <property type="match status" value="1"/>
</dbReference>
<dbReference type="KEGG" id="orp:MOP44_00510"/>
<dbReference type="PANTHER" id="PTHR45128:SF2">
    <property type="entry name" value="METHYLTRANSFERASE DOMAIN-CONTAINING PROTEIN"/>
    <property type="match status" value="1"/>
</dbReference>